<dbReference type="Gene3D" id="3.10.180.10">
    <property type="entry name" value="2,3-Dihydroxybiphenyl 1,2-Dioxygenase, domain 1"/>
    <property type="match status" value="1"/>
</dbReference>
<name>A0A7Y6Q561_9HYPH</name>
<dbReference type="RefSeq" id="WP_176352710.1">
    <property type="nucleotide sequence ID" value="NZ_JABWDU010000002.1"/>
</dbReference>
<dbReference type="EMBL" id="JABWDU010000002">
    <property type="protein sequence ID" value="NVD39131.1"/>
    <property type="molecule type" value="Genomic_DNA"/>
</dbReference>
<organism evidence="2 3">
    <name type="scientific">Ensifer oleiphilus</name>
    <dbReference type="NCBI Taxonomy" id="2742698"/>
    <lineage>
        <taxon>Bacteria</taxon>
        <taxon>Pseudomonadati</taxon>
        <taxon>Pseudomonadota</taxon>
        <taxon>Alphaproteobacteria</taxon>
        <taxon>Hyphomicrobiales</taxon>
        <taxon>Rhizobiaceae</taxon>
        <taxon>Sinorhizobium/Ensifer group</taxon>
        <taxon>Ensifer</taxon>
    </lineage>
</organism>
<keyword evidence="3" id="KW-1185">Reference proteome</keyword>
<dbReference type="Pfam" id="PF00903">
    <property type="entry name" value="Glyoxalase"/>
    <property type="match status" value="1"/>
</dbReference>
<accession>A0A7Y6Q561</accession>
<gene>
    <name evidence="2" type="ORF">HT585_09715</name>
</gene>
<dbReference type="Proteomes" id="UP000520198">
    <property type="component" value="Unassembled WGS sequence"/>
</dbReference>
<comment type="caution">
    <text evidence="2">The sequence shown here is derived from an EMBL/GenBank/DDBJ whole genome shotgun (WGS) entry which is preliminary data.</text>
</comment>
<evidence type="ECO:0000259" key="1">
    <source>
        <dbReference type="PROSITE" id="PS51819"/>
    </source>
</evidence>
<dbReference type="InterPro" id="IPR037523">
    <property type="entry name" value="VOC_core"/>
</dbReference>
<sequence>MPINRIILYAHDVEATVRFYEKHFGFQALREPGDRIVELIPGDGGASLMVHPAAKGQRRGQSLVKLVFDIGDVEAFCARCAAEGLMFGAIHSADGYVFANAKDPSDNPISVSSRAFLNG</sequence>
<protein>
    <submittedName>
        <fullName evidence="2">VOC family protein</fullName>
    </submittedName>
</protein>
<dbReference type="InterPro" id="IPR004360">
    <property type="entry name" value="Glyas_Fos-R_dOase_dom"/>
</dbReference>
<proteinExistence type="predicted"/>
<dbReference type="InterPro" id="IPR029068">
    <property type="entry name" value="Glyas_Bleomycin-R_OHBP_Dase"/>
</dbReference>
<dbReference type="PROSITE" id="PS51819">
    <property type="entry name" value="VOC"/>
    <property type="match status" value="1"/>
</dbReference>
<feature type="domain" description="VOC" evidence="1">
    <location>
        <begin position="2"/>
        <end position="114"/>
    </location>
</feature>
<dbReference type="SUPFAM" id="SSF54593">
    <property type="entry name" value="Glyoxalase/Bleomycin resistance protein/Dihydroxybiphenyl dioxygenase"/>
    <property type="match status" value="1"/>
</dbReference>
<reference evidence="2 3" key="1">
    <citation type="submission" date="2020-06" db="EMBL/GenBank/DDBJ databases">
        <authorList>
            <person name="Grouzdev D.S."/>
        </authorList>
    </citation>
    <scope>NUCLEOTIDE SEQUENCE [LARGE SCALE GENOMIC DNA]</scope>
    <source>
        <strain evidence="2 3">HO-A22</strain>
    </source>
</reference>
<dbReference type="AlphaFoldDB" id="A0A7Y6Q561"/>
<evidence type="ECO:0000313" key="2">
    <source>
        <dbReference type="EMBL" id="NVD39131.1"/>
    </source>
</evidence>
<evidence type="ECO:0000313" key="3">
    <source>
        <dbReference type="Proteomes" id="UP000520198"/>
    </source>
</evidence>